<dbReference type="InterPro" id="IPR018253">
    <property type="entry name" value="DnaJ_domain_CS"/>
</dbReference>
<evidence type="ECO:0000256" key="2">
    <source>
        <dbReference type="ARBA" id="ARBA00022692"/>
    </source>
</evidence>
<dbReference type="SUPFAM" id="SSF46565">
    <property type="entry name" value="Chaperone J-domain"/>
    <property type="match status" value="1"/>
</dbReference>
<dbReference type="Gene3D" id="1.10.287.110">
    <property type="entry name" value="DnaJ domain"/>
    <property type="match status" value="1"/>
</dbReference>
<dbReference type="GO" id="GO:0005789">
    <property type="term" value="C:endoplasmic reticulum membrane"/>
    <property type="evidence" value="ECO:0007669"/>
    <property type="project" value="UniProtKB-SubCell"/>
</dbReference>
<sequence>MSEYTAEQEKLVLRILSRQLHEYYGILGVSKTATDGDIKKSYRKIALKLHPDKNAHPRASEAFKLLNKAWEVLSDPDKKAIFDQTGSDPTARFQGHSGGASANSSNEAFRHGGSFPGGQMFEEDIFKMFFGGQQPGATFTFGGNGFTFQQFGGDNFTQFQRRRPPPKRQRQDANPSISATLRQLASLLLFLVATLLMSFFSGDTQEYSLAPTGKFTKKCETPKYHIPFYVQPQFTADKTALKLRKLYSNIEKEIVKDKTTMCNREHLRRNQMMEDAQGWFYVDEKLMKKAKEMPMPNCSELKSYGII</sequence>
<feature type="domain" description="J" evidence="7">
    <location>
        <begin position="22"/>
        <end position="86"/>
    </location>
</feature>
<accession>A0A4P9Z9K7</accession>
<feature type="region of interest" description="Disordered" evidence="6">
    <location>
        <begin position="157"/>
        <end position="176"/>
    </location>
</feature>
<dbReference type="OrthoDB" id="1507364at2759"/>
<gene>
    <name evidence="8" type="ORF">METBISCDRAFT_18743</name>
</gene>
<keyword evidence="3" id="KW-0256">Endoplasmic reticulum</keyword>
<evidence type="ECO:0000256" key="6">
    <source>
        <dbReference type="SAM" id="MobiDB-lite"/>
    </source>
</evidence>
<evidence type="ECO:0000256" key="5">
    <source>
        <dbReference type="ARBA" id="ARBA00023136"/>
    </source>
</evidence>
<feature type="region of interest" description="Disordered" evidence="6">
    <location>
        <begin position="83"/>
        <end position="108"/>
    </location>
</feature>
<dbReference type="InterPro" id="IPR015399">
    <property type="entry name" value="DUF1977_DnaJ-like"/>
</dbReference>
<keyword evidence="2" id="KW-0812">Transmembrane</keyword>
<dbReference type="GO" id="GO:0030544">
    <property type="term" value="F:Hsp70 protein binding"/>
    <property type="evidence" value="ECO:0007669"/>
    <property type="project" value="TreeGrafter"/>
</dbReference>
<evidence type="ECO:0000313" key="8">
    <source>
        <dbReference type="EMBL" id="RKP29396.1"/>
    </source>
</evidence>
<dbReference type="PANTHER" id="PTHR43908:SF3">
    <property type="entry name" value="AT29763P-RELATED"/>
    <property type="match status" value="1"/>
</dbReference>
<dbReference type="PRINTS" id="PR00625">
    <property type="entry name" value="JDOMAIN"/>
</dbReference>
<dbReference type="PROSITE" id="PS00636">
    <property type="entry name" value="DNAJ_1"/>
    <property type="match status" value="1"/>
</dbReference>
<keyword evidence="5" id="KW-0472">Membrane</keyword>
<dbReference type="Pfam" id="PF09320">
    <property type="entry name" value="DUF1977"/>
    <property type="match status" value="1"/>
</dbReference>
<comment type="subcellular location">
    <subcellularLocation>
        <location evidence="1">Endoplasmic reticulum membrane</location>
        <topology evidence="1">Single-pass membrane protein</topology>
    </subcellularLocation>
</comment>
<dbReference type="CDD" id="cd06257">
    <property type="entry name" value="DnaJ"/>
    <property type="match status" value="1"/>
</dbReference>
<keyword evidence="4" id="KW-1133">Transmembrane helix</keyword>
<keyword evidence="9" id="KW-1185">Reference proteome</keyword>
<name>A0A4P9Z9K7_9ASCO</name>
<dbReference type="SMART" id="SM00271">
    <property type="entry name" value="DnaJ"/>
    <property type="match status" value="1"/>
</dbReference>
<dbReference type="PROSITE" id="PS50076">
    <property type="entry name" value="DNAJ_2"/>
    <property type="match status" value="1"/>
</dbReference>
<dbReference type="Proteomes" id="UP000268321">
    <property type="component" value="Unassembled WGS sequence"/>
</dbReference>
<organism evidence="8 9">
    <name type="scientific">Metschnikowia bicuspidata</name>
    <dbReference type="NCBI Taxonomy" id="27322"/>
    <lineage>
        <taxon>Eukaryota</taxon>
        <taxon>Fungi</taxon>
        <taxon>Dikarya</taxon>
        <taxon>Ascomycota</taxon>
        <taxon>Saccharomycotina</taxon>
        <taxon>Pichiomycetes</taxon>
        <taxon>Metschnikowiaceae</taxon>
        <taxon>Metschnikowia</taxon>
    </lineage>
</organism>
<evidence type="ECO:0000256" key="3">
    <source>
        <dbReference type="ARBA" id="ARBA00022824"/>
    </source>
</evidence>
<proteinExistence type="predicted"/>
<dbReference type="PANTHER" id="PTHR43908">
    <property type="entry name" value="AT29763P-RELATED"/>
    <property type="match status" value="1"/>
</dbReference>
<evidence type="ECO:0000256" key="4">
    <source>
        <dbReference type="ARBA" id="ARBA00022989"/>
    </source>
</evidence>
<dbReference type="GO" id="GO:0071218">
    <property type="term" value="P:cellular response to misfolded protein"/>
    <property type="evidence" value="ECO:0007669"/>
    <property type="project" value="TreeGrafter"/>
</dbReference>
<protein>
    <submittedName>
        <fullName evidence="8">DUF1977-domain-containing protein</fullName>
    </submittedName>
</protein>
<dbReference type="AlphaFoldDB" id="A0A4P9Z9K7"/>
<reference evidence="9" key="1">
    <citation type="journal article" date="2018" name="Nat. Microbiol.">
        <title>Leveraging single-cell genomics to expand the fungal tree of life.</title>
        <authorList>
            <person name="Ahrendt S.R."/>
            <person name="Quandt C.A."/>
            <person name="Ciobanu D."/>
            <person name="Clum A."/>
            <person name="Salamov A."/>
            <person name="Andreopoulos B."/>
            <person name="Cheng J.F."/>
            <person name="Woyke T."/>
            <person name="Pelin A."/>
            <person name="Henrissat B."/>
            <person name="Reynolds N.K."/>
            <person name="Benny G.L."/>
            <person name="Smith M.E."/>
            <person name="James T.Y."/>
            <person name="Grigoriev I.V."/>
        </authorList>
    </citation>
    <scope>NUCLEOTIDE SEQUENCE [LARGE SCALE GENOMIC DNA]</scope>
    <source>
        <strain evidence="9">Baker2002</strain>
    </source>
</reference>
<dbReference type="InterPro" id="IPR051100">
    <property type="entry name" value="DnaJ_subfamily_B/C"/>
</dbReference>
<dbReference type="InterPro" id="IPR036869">
    <property type="entry name" value="J_dom_sf"/>
</dbReference>
<dbReference type="InterPro" id="IPR001623">
    <property type="entry name" value="DnaJ_domain"/>
</dbReference>
<dbReference type="EMBL" id="ML004490">
    <property type="protein sequence ID" value="RKP29396.1"/>
    <property type="molecule type" value="Genomic_DNA"/>
</dbReference>
<evidence type="ECO:0000256" key="1">
    <source>
        <dbReference type="ARBA" id="ARBA00004389"/>
    </source>
</evidence>
<evidence type="ECO:0000313" key="9">
    <source>
        <dbReference type="Proteomes" id="UP000268321"/>
    </source>
</evidence>
<evidence type="ECO:0000259" key="7">
    <source>
        <dbReference type="PROSITE" id="PS50076"/>
    </source>
</evidence>
<dbReference type="Pfam" id="PF00226">
    <property type="entry name" value="DnaJ"/>
    <property type="match status" value="1"/>
</dbReference>